<name>A0A7W3SWK8_9BACL</name>
<dbReference type="EMBL" id="JACJIP010000031">
    <property type="protein sequence ID" value="MBA9087475.1"/>
    <property type="molecule type" value="Genomic_DNA"/>
</dbReference>
<dbReference type="Pfam" id="PF20765">
    <property type="entry name" value="Phage_tail_terminator_8"/>
    <property type="match status" value="1"/>
</dbReference>
<dbReference type="Proteomes" id="UP000567067">
    <property type="component" value="Unassembled WGS sequence"/>
</dbReference>
<reference evidence="1 2" key="1">
    <citation type="submission" date="2020-08" db="EMBL/GenBank/DDBJ databases">
        <title>Genomic Encyclopedia of Type Strains, Phase III (KMG-III): the genomes of soil and plant-associated and newly described type strains.</title>
        <authorList>
            <person name="Whitman W."/>
        </authorList>
    </citation>
    <scope>NUCLEOTIDE SEQUENCE [LARGE SCALE GENOMIC DNA]</scope>
    <source>
        <strain evidence="1 2">CECT 8693</strain>
    </source>
</reference>
<sequence length="146" mass="16726">MINKIVDAISVSLNEAFGDDYEIYTESVEQGLQEPCFSISCLNPTNNLFRNKKYFRTNLFCIQYFPKSIEPKAECNAVLERLYDCLELITIVENETTSSLTRGTRMKGEVVNGVLSFFVNYNMFVYKVEVPADEMESLEVKSDIRG</sequence>
<protein>
    <submittedName>
        <fullName evidence="1">Uncharacterized protein</fullName>
    </submittedName>
</protein>
<gene>
    <name evidence="1" type="ORF">FHR92_003960</name>
</gene>
<dbReference type="RefSeq" id="WP_182538379.1">
    <property type="nucleotide sequence ID" value="NZ_JACJIP010000031.1"/>
</dbReference>
<keyword evidence="2" id="KW-1185">Reference proteome</keyword>
<organism evidence="1 2">
    <name type="scientific">Fontibacillus solani</name>
    <dbReference type="NCBI Taxonomy" id="1572857"/>
    <lineage>
        <taxon>Bacteria</taxon>
        <taxon>Bacillati</taxon>
        <taxon>Bacillota</taxon>
        <taxon>Bacilli</taxon>
        <taxon>Bacillales</taxon>
        <taxon>Paenibacillaceae</taxon>
        <taxon>Fontibacillus</taxon>
    </lineage>
</organism>
<comment type="caution">
    <text evidence="1">The sequence shown here is derived from an EMBL/GenBank/DDBJ whole genome shotgun (WGS) entry which is preliminary data.</text>
</comment>
<dbReference type="AlphaFoldDB" id="A0A7W3SWK8"/>
<accession>A0A7W3SWK8</accession>
<evidence type="ECO:0000313" key="1">
    <source>
        <dbReference type="EMBL" id="MBA9087475.1"/>
    </source>
</evidence>
<dbReference type="InterPro" id="IPR049254">
    <property type="entry name" value="Phage_tail_terminator"/>
</dbReference>
<proteinExistence type="predicted"/>
<evidence type="ECO:0000313" key="2">
    <source>
        <dbReference type="Proteomes" id="UP000567067"/>
    </source>
</evidence>